<evidence type="ECO:0000313" key="3">
    <source>
        <dbReference type="Proteomes" id="UP001387364"/>
    </source>
</evidence>
<keyword evidence="3" id="KW-1185">Reference proteome</keyword>
<evidence type="ECO:0000313" key="2">
    <source>
        <dbReference type="EMBL" id="WXB93593.1"/>
    </source>
</evidence>
<evidence type="ECO:0000259" key="1">
    <source>
        <dbReference type="PROSITE" id="PS50965"/>
    </source>
</evidence>
<dbReference type="PROSITE" id="PS50965">
    <property type="entry name" value="NERD"/>
    <property type="match status" value="1"/>
</dbReference>
<dbReference type="Pfam" id="PF08378">
    <property type="entry name" value="NERD"/>
    <property type="match status" value="1"/>
</dbReference>
<protein>
    <submittedName>
        <fullName evidence="2">Nuclease-related domain-containing protein</fullName>
    </submittedName>
</protein>
<accession>A0ABZ2N7A7</accession>
<organism evidence="2 3">
    <name type="scientific">Bacillus kandeliae</name>
    <dbReference type="NCBI Taxonomy" id="3129297"/>
    <lineage>
        <taxon>Bacteria</taxon>
        <taxon>Bacillati</taxon>
        <taxon>Bacillota</taxon>
        <taxon>Bacilli</taxon>
        <taxon>Bacillales</taxon>
        <taxon>Bacillaceae</taxon>
        <taxon>Bacillus</taxon>
    </lineage>
</organism>
<feature type="domain" description="NERD" evidence="1">
    <location>
        <begin position="41"/>
        <end position="157"/>
    </location>
</feature>
<dbReference type="RefSeq" id="WP_338752980.1">
    <property type="nucleotide sequence ID" value="NZ_CP147404.1"/>
</dbReference>
<dbReference type="Proteomes" id="UP001387364">
    <property type="component" value="Chromosome"/>
</dbReference>
<proteinExistence type="predicted"/>
<dbReference type="InterPro" id="IPR011528">
    <property type="entry name" value="NERD"/>
</dbReference>
<reference evidence="2 3" key="1">
    <citation type="submission" date="2024-02" db="EMBL/GenBank/DDBJ databases">
        <title>Seven novel Bacillus-like species.</title>
        <authorList>
            <person name="Liu G."/>
        </authorList>
    </citation>
    <scope>NUCLEOTIDE SEQUENCE [LARGE SCALE GENOMIC DNA]</scope>
    <source>
        <strain evidence="2 3">FJAT-52991</strain>
    </source>
</reference>
<name>A0ABZ2N7A7_9BACI</name>
<dbReference type="EMBL" id="CP147404">
    <property type="protein sequence ID" value="WXB93593.1"/>
    <property type="molecule type" value="Genomic_DNA"/>
</dbReference>
<sequence>MIVKERKVPMKILKLEALLRRLPSEHPKRLQIEEELAISKAGFRGEQAIDYYFSFVPKENHLIFNDLRLPMGDRFFQIDSLLLTPSYILIIELKNIAGTIWFDETFRQMIRVQDGKEERFPNPILQTARQKLQLQEWLAKNKYQKIPIHTVTVFTNNKSIIKTSSSNPHIMQQVIQAEQFPIFLEKMNEPKILTNKDLQNLSALFITNHVPTDIDVLQNFQIEKSELMTGIQCPQCSAIPMIRHLRKWQCPICLQFSHDAHLTSVEDYALLFHPTITNQQLRHFLNISCNQLAYYLLRSMNLSNSGQTKGTVWHIKI</sequence>
<gene>
    <name evidence="2" type="ORF">WDJ61_02785</name>
</gene>